<dbReference type="Proteomes" id="UP000516424">
    <property type="component" value="Chromosome"/>
</dbReference>
<evidence type="ECO:0000313" key="1">
    <source>
        <dbReference type="EMBL" id="BCK74681.1"/>
    </source>
</evidence>
<dbReference type="EMBL" id="AP023410">
    <property type="protein sequence ID" value="BCK74681.1"/>
    <property type="molecule type" value="Genomic_DNA"/>
</dbReference>
<protein>
    <submittedName>
        <fullName evidence="1">Uncharacterized protein</fullName>
    </submittedName>
</protein>
<sequence>MSNMSKQASRATKIADSVSATGDIGNIADVPGNRMLSLTYELSHTSQVKDRLSKMEKIHGLFFETDKDP</sequence>
<accession>A0AB33I9S7</accession>
<reference evidence="1 2" key="1">
    <citation type="journal article" date="2011" name="Microbiology">
        <title>Transcriptome response to different carbon sources in Acetobacter aceti.</title>
        <authorList>
            <person name="Sakurai K."/>
            <person name="Arai H."/>
            <person name="Ishii M."/>
            <person name="Igarashi Y."/>
        </authorList>
    </citation>
    <scope>NUCLEOTIDE SEQUENCE [LARGE SCALE GENOMIC DNA]</scope>
    <source>
        <strain evidence="1 2">NBRC 14818</strain>
    </source>
</reference>
<dbReference type="AlphaFoldDB" id="A0AB33I9S7"/>
<name>A0AB33I9S7_ACEAC</name>
<proteinExistence type="predicted"/>
<organism evidence="1 2">
    <name type="scientific">Acetobacter aceti NBRC 14818</name>
    <dbReference type="NCBI Taxonomy" id="887700"/>
    <lineage>
        <taxon>Bacteria</taxon>
        <taxon>Pseudomonadati</taxon>
        <taxon>Pseudomonadota</taxon>
        <taxon>Alphaproteobacteria</taxon>
        <taxon>Acetobacterales</taxon>
        <taxon>Acetobacteraceae</taxon>
        <taxon>Acetobacter</taxon>
        <taxon>Acetobacter subgen. Acetobacter</taxon>
    </lineage>
</organism>
<gene>
    <name evidence="1" type="ORF">EMQ_0287</name>
</gene>
<keyword evidence="2" id="KW-1185">Reference proteome</keyword>
<evidence type="ECO:0000313" key="2">
    <source>
        <dbReference type="Proteomes" id="UP000516424"/>
    </source>
</evidence>